<feature type="transmembrane region" description="Helical" evidence="6">
    <location>
        <begin position="12"/>
        <end position="33"/>
    </location>
</feature>
<gene>
    <name evidence="7" type="ORF">A6J77_008465</name>
</gene>
<keyword evidence="4 6" id="KW-1133">Transmembrane helix</keyword>
<feature type="transmembrane region" description="Helical" evidence="6">
    <location>
        <begin position="347"/>
        <end position="369"/>
    </location>
</feature>
<keyword evidence="2" id="KW-1003">Cell membrane</keyword>
<evidence type="ECO:0000256" key="4">
    <source>
        <dbReference type="ARBA" id="ARBA00022989"/>
    </source>
</evidence>
<feature type="transmembrane region" description="Helical" evidence="6">
    <location>
        <begin position="441"/>
        <end position="466"/>
    </location>
</feature>
<dbReference type="Proteomes" id="UP000192813">
    <property type="component" value="Unassembled WGS sequence"/>
</dbReference>
<feature type="transmembrane region" description="Helical" evidence="6">
    <location>
        <begin position="158"/>
        <end position="178"/>
    </location>
</feature>
<dbReference type="PANTHER" id="PTHR43652">
    <property type="entry name" value="BASIC AMINO ACID ANTIPORTER YFCC-RELATED"/>
    <property type="match status" value="1"/>
</dbReference>
<reference evidence="8" key="1">
    <citation type="submission" date="2017-12" db="EMBL/GenBank/DDBJ databases">
        <title>FDA dAtabase for Regulatory Grade micrObial Sequences (FDA-ARGOS): Supporting development and validation of Infectious Disease Dx tests.</title>
        <authorList>
            <person name="Hoffmann M."/>
            <person name="Allard M."/>
            <person name="Evans P."/>
            <person name="Brown E."/>
            <person name="Tallon L."/>
            <person name="Sadzewicz L."/>
            <person name="Sengamalay N."/>
            <person name="Ott S."/>
            <person name="Godinez A."/>
            <person name="Nagaraj S."/>
            <person name="Vavikolanu K."/>
            <person name="Aluvathingal J."/>
            <person name="Nadendla S."/>
            <person name="Sichtig H."/>
        </authorList>
    </citation>
    <scope>NUCLEOTIDE SEQUENCE [LARGE SCALE GENOMIC DNA]</scope>
    <source>
        <strain evidence="8">FDAARGOS_249</strain>
    </source>
</reference>
<feature type="transmembrane region" description="Helical" evidence="6">
    <location>
        <begin position="408"/>
        <end position="429"/>
    </location>
</feature>
<organism evidence="7 8">
    <name type="scientific">Aerococcus viridans</name>
    <dbReference type="NCBI Taxonomy" id="1377"/>
    <lineage>
        <taxon>Bacteria</taxon>
        <taxon>Bacillati</taxon>
        <taxon>Bacillota</taxon>
        <taxon>Bacilli</taxon>
        <taxon>Lactobacillales</taxon>
        <taxon>Aerococcaceae</taxon>
        <taxon>Aerococcus</taxon>
    </lineage>
</organism>
<evidence type="ECO:0000256" key="6">
    <source>
        <dbReference type="SAM" id="Phobius"/>
    </source>
</evidence>
<feature type="transmembrane region" description="Helical" evidence="6">
    <location>
        <begin position="314"/>
        <end position="335"/>
    </location>
</feature>
<dbReference type="Pfam" id="PF03606">
    <property type="entry name" value="DcuC"/>
    <property type="match status" value="1"/>
</dbReference>
<dbReference type="PANTHER" id="PTHR43652:SF2">
    <property type="entry name" value="BASIC AMINO ACID ANTIPORTER YFCC-RELATED"/>
    <property type="match status" value="1"/>
</dbReference>
<evidence type="ECO:0000256" key="3">
    <source>
        <dbReference type="ARBA" id="ARBA00022692"/>
    </source>
</evidence>
<keyword evidence="5 6" id="KW-0472">Membrane</keyword>
<evidence type="ECO:0000256" key="1">
    <source>
        <dbReference type="ARBA" id="ARBA00004651"/>
    </source>
</evidence>
<dbReference type="RefSeq" id="WP_083070292.1">
    <property type="nucleotide sequence ID" value="NZ_NBTM02000001.1"/>
</dbReference>
<sequence length="471" mass="51016">MKSKLFPKKLQMPNALVLLFSIMVIMMVLTWVIPAGAFERTLVDDRTVLVPDSFHFIDSSPQSPFQLILALPQAFIEVGSIVFFLFITGGSFKLINETGILEALMGRLVRALKGREEVFIPILVFVTGLGGATLGLSEEIILFIPIGIALARALGYDAMTGIAVLILGAAVGFNAGFMNPFSVGVAQALAELPLFSGVGLRIALFIVLWAVTTIFIMRYAKKVKADPSKSDVADLEAADKAADDYKDLSEQELPAFSARHKWISVALLAGFAMMVYGVFQIGWFIDELVAMFFTMAVVSALIGGLSTGKIADTFVSGAGEMMFSVLAIVFARGILVVMENGMILDTIIYYLVQVVNIFPAILGSVGMYVIQILINFFIPSGSGQAAATMPIMLPIADSLDVTRQTAVLAFQLGSGFMDAIIPTSGVLMAELSLAKIPYNKWFKWFMPLLTIYILIGLAFLIFAHFVGYGPF</sequence>
<dbReference type="InterPro" id="IPR018385">
    <property type="entry name" value="C4_dicarb_anaerob_car-like"/>
</dbReference>
<evidence type="ECO:0000256" key="2">
    <source>
        <dbReference type="ARBA" id="ARBA00022475"/>
    </source>
</evidence>
<dbReference type="AlphaFoldDB" id="A0A2J9PQ88"/>
<dbReference type="GO" id="GO:0005886">
    <property type="term" value="C:plasma membrane"/>
    <property type="evidence" value="ECO:0007669"/>
    <property type="project" value="UniProtKB-SubCell"/>
</dbReference>
<feature type="transmembrane region" description="Helical" evidence="6">
    <location>
        <begin position="262"/>
        <end position="283"/>
    </location>
</feature>
<comment type="subcellular location">
    <subcellularLocation>
        <location evidence="1">Cell membrane</location>
        <topology evidence="1">Multi-pass membrane protein</topology>
    </subcellularLocation>
</comment>
<evidence type="ECO:0000313" key="7">
    <source>
        <dbReference type="EMBL" id="PNL92456.1"/>
    </source>
</evidence>
<dbReference type="EMBL" id="NBTM02000001">
    <property type="protein sequence ID" value="PNL92456.1"/>
    <property type="molecule type" value="Genomic_DNA"/>
</dbReference>
<keyword evidence="3 6" id="KW-0812">Transmembrane</keyword>
<feature type="transmembrane region" description="Helical" evidence="6">
    <location>
        <begin position="118"/>
        <end position="151"/>
    </location>
</feature>
<protein>
    <submittedName>
        <fullName evidence="7">C4-dicarboxylate ABC transporter permease</fullName>
    </submittedName>
</protein>
<accession>A0A2J9PQ88</accession>
<proteinExistence type="predicted"/>
<name>A0A2J9PQ88_9LACT</name>
<comment type="caution">
    <text evidence="7">The sequence shown here is derived from an EMBL/GenBank/DDBJ whole genome shotgun (WGS) entry which is preliminary data.</text>
</comment>
<feature type="transmembrane region" description="Helical" evidence="6">
    <location>
        <begin position="289"/>
        <end position="307"/>
    </location>
</feature>
<feature type="transmembrane region" description="Helical" evidence="6">
    <location>
        <begin position="65"/>
        <end position="87"/>
    </location>
</feature>
<feature type="transmembrane region" description="Helical" evidence="6">
    <location>
        <begin position="198"/>
        <end position="220"/>
    </location>
</feature>
<dbReference type="InterPro" id="IPR051679">
    <property type="entry name" value="DASS-Related_Transporters"/>
</dbReference>
<evidence type="ECO:0000313" key="8">
    <source>
        <dbReference type="Proteomes" id="UP000192813"/>
    </source>
</evidence>
<evidence type="ECO:0000256" key="5">
    <source>
        <dbReference type="ARBA" id="ARBA00023136"/>
    </source>
</evidence>